<sequence>MARFLKGITGAYSGKVGSVIGSSWRNVDYVRSLPKRSNKPATEDQLAQRARFSLAVSFLSPIKDLLKLGYSDAMQPRATGYNKALQHLLAYGITGAYPSFELDYASVVIAKGGLANLMGVFWTESAPQEISVTWTTEVNSFNAFADDSVILLMYNKEKQFFSILESATRNDGTLSFTFPAVYAGDHVVGWIFTGHRDGVKTSNSYYLGEIEVSS</sequence>
<proteinExistence type="predicted"/>
<dbReference type="PATRIC" id="fig|1346330.5.peg.238"/>
<dbReference type="InterPro" id="IPR046233">
    <property type="entry name" value="DUF6266"/>
</dbReference>
<dbReference type="OrthoDB" id="665435at2"/>
<dbReference type="AlphaFoldDB" id="U2I0H9"/>
<name>U2I0H9_9SPHI</name>
<keyword evidence="2" id="KW-1185">Reference proteome</keyword>
<dbReference type="STRING" id="1346330.M472_21365"/>
<dbReference type="Proteomes" id="UP000016584">
    <property type="component" value="Unassembled WGS sequence"/>
</dbReference>
<dbReference type="eggNOG" id="ENOG502Z9ST">
    <property type="taxonomic scope" value="Bacteria"/>
</dbReference>
<evidence type="ECO:0000313" key="1">
    <source>
        <dbReference type="EMBL" id="ERJ61307.1"/>
    </source>
</evidence>
<dbReference type="Pfam" id="PF19781">
    <property type="entry name" value="DUF6266"/>
    <property type="match status" value="1"/>
</dbReference>
<accession>U2I0H9</accession>
<dbReference type="EMBL" id="ATDL01000002">
    <property type="protein sequence ID" value="ERJ61307.1"/>
    <property type="molecule type" value="Genomic_DNA"/>
</dbReference>
<reference evidence="1 2" key="1">
    <citation type="journal article" date="2013" name="Genome Announc.">
        <title>The Draft Genome Sequence of Sphingomonas paucimobilis Strain HER1398 (Proteobacteria), Host to the Giant PAU Phage, Indicates That It Is a Member of the Genus Sphingobacterium (Bacteroidetes).</title>
        <authorList>
            <person name="White R.A.III."/>
            <person name="Suttle C.A."/>
        </authorList>
    </citation>
    <scope>NUCLEOTIDE SEQUENCE [LARGE SCALE GENOMIC DNA]</scope>
    <source>
        <strain evidence="1 2">HER1398</strain>
    </source>
</reference>
<organism evidence="1 2">
    <name type="scientific">Sphingobacterium paucimobilis HER1398</name>
    <dbReference type="NCBI Taxonomy" id="1346330"/>
    <lineage>
        <taxon>Bacteria</taxon>
        <taxon>Pseudomonadati</taxon>
        <taxon>Bacteroidota</taxon>
        <taxon>Sphingobacteriia</taxon>
        <taxon>Sphingobacteriales</taxon>
        <taxon>Sphingobacteriaceae</taxon>
        <taxon>Sphingobacterium</taxon>
    </lineage>
</organism>
<evidence type="ECO:0000313" key="2">
    <source>
        <dbReference type="Proteomes" id="UP000016584"/>
    </source>
</evidence>
<dbReference type="RefSeq" id="WP_021068433.1">
    <property type="nucleotide sequence ID" value="NZ_ATDL01000002.1"/>
</dbReference>
<protein>
    <submittedName>
        <fullName evidence="1">Uncharacterized protein</fullName>
    </submittedName>
</protein>
<comment type="caution">
    <text evidence="1">The sequence shown here is derived from an EMBL/GenBank/DDBJ whole genome shotgun (WGS) entry which is preliminary data.</text>
</comment>
<gene>
    <name evidence="1" type="ORF">M472_21365</name>
</gene>